<protein>
    <submittedName>
        <fullName evidence="2">ATP-binding protein</fullName>
    </submittedName>
</protein>
<dbReference type="GO" id="GO:0006260">
    <property type="term" value="P:DNA replication"/>
    <property type="evidence" value="ECO:0007669"/>
    <property type="project" value="TreeGrafter"/>
</dbReference>
<dbReference type="Pfam" id="PF00308">
    <property type="entry name" value="Bac_DnaA"/>
    <property type="match status" value="1"/>
</dbReference>
<evidence type="ECO:0000313" key="2">
    <source>
        <dbReference type="EMBL" id="NMW84246.1"/>
    </source>
</evidence>
<dbReference type="Gene3D" id="3.40.50.300">
    <property type="entry name" value="P-loop containing nucleotide triphosphate hydrolases"/>
    <property type="match status" value="1"/>
</dbReference>
<dbReference type="InterPro" id="IPR027417">
    <property type="entry name" value="P-loop_NTPase"/>
</dbReference>
<gene>
    <name evidence="2" type="ORF">HKO22_00615</name>
</gene>
<dbReference type="Proteomes" id="UP000568273">
    <property type="component" value="Unassembled WGS sequence"/>
</dbReference>
<dbReference type="AlphaFoldDB" id="A0A848RG34"/>
<evidence type="ECO:0000259" key="1">
    <source>
        <dbReference type="Pfam" id="PF00308"/>
    </source>
</evidence>
<feature type="domain" description="Chromosomal replication initiator protein DnaA ATPAse" evidence="1">
    <location>
        <begin position="98"/>
        <end position="247"/>
    </location>
</feature>
<name>A0A848RG34_9FIRM</name>
<dbReference type="PROSITE" id="PS00675">
    <property type="entry name" value="SIGMA54_INTERACT_1"/>
    <property type="match status" value="1"/>
</dbReference>
<accession>A0A848RG34</accession>
<dbReference type="PANTHER" id="PTHR30050">
    <property type="entry name" value="CHROMOSOMAL REPLICATION INITIATOR PROTEIN DNAA"/>
    <property type="match status" value="1"/>
</dbReference>
<keyword evidence="2" id="KW-0067">ATP-binding</keyword>
<organism evidence="2 3">
    <name type="scientific">Peptoniphilus faecalis</name>
    <dbReference type="NCBI Taxonomy" id="2731255"/>
    <lineage>
        <taxon>Bacteria</taxon>
        <taxon>Bacillati</taxon>
        <taxon>Bacillota</taxon>
        <taxon>Tissierellia</taxon>
        <taxon>Tissierellales</taxon>
        <taxon>Peptoniphilaceae</taxon>
        <taxon>Peptoniphilus</taxon>
    </lineage>
</organism>
<evidence type="ECO:0000313" key="3">
    <source>
        <dbReference type="Proteomes" id="UP000568273"/>
    </source>
</evidence>
<dbReference type="RefSeq" id="WP_169967759.1">
    <property type="nucleotide sequence ID" value="NZ_JABDSR010000001.1"/>
</dbReference>
<sequence length="269" mass="31100">MDTYFNLTKKIMNLKVNLFTRTKAISLDEMQIYNSTTGNETNCPKCKGRGYIAEVVGEKDVNGNDTRCYMILKECECLSYKRESIKAKNSGIQPLLEKTFDNFIAKDDWQVNIKSLAEENAKGKDWFFIGGQSGTGKTHICSAILNYQSRNHIRVKYMIWNEDINKLKDFEDNTFIEKLKRVECLYIDDLFKKAKGQKELPNLTSPDIEKTWELINFRYLNKLKTVISSELSLEDILKIDESLGSRIKQSAGKFTISLNKDKLKNRRLA</sequence>
<keyword evidence="2" id="KW-0547">Nucleotide-binding</keyword>
<dbReference type="InterPro" id="IPR025662">
    <property type="entry name" value="Sigma_54_int_dom_ATP-bd_1"/>
</dbReference>
<dbReference type="InterPro" id="IPR013317">
    <property type="entry name" value="DnaA_dom"/>
</dbReference>
<dbReference type="PANTHER" id="PTHR30050:SF10">
    <property type="entry name" value="PHAGE-LIKE ELEMENT PBSX PROTEIN XKDC"/>
    <property type="match status" value="1"/>
</dbReference>
<proteinExistence type="predicted"/>
<keyword evidence="3" id="KW-1185">Reference proteome</keyword>
<comment type="caution">
    <text evidence="2">The sequence shown here is derived from an EMBL/GenBank/DDBJ whole genome shotgun (WGS) entry which is preliminary data.</text>
</comment>
<dbReference type="GO" id="GO:0005524">
    <property type="term" value="F:ATP binding"/>
    <property type="evidence" value="ECO:0007669"/>
    <property type="project" value="UniProtKB-KW"/>
</dbReference>
<dbReference type="EMBL" id="JABDSR010000001">
    <property type="protein sequence ID" value="NMW84246.1"/>
    <property type="molecule type" value="Genomic_DNA"/>
</dbReference>
<reference evidence="2" key="1">
    <citation type="submission" date="2020-04" db="EMBL/GenBank/DDBJ databases">
        <title>Peptoniphilus sp. nov. isolated from swine feces.</title>
        <authorList>
            <person name="Ryu S.W."/>
        </authorList>
    </citation>
    <scope>NUCLEOTIDE SEQUENCE [LARGE SCALE GENOMIC DNA]</scope>
    <source>
        <strain evidence="2">AGMB00490</strain>
    </source>
</reference>
<dbReference type="SUPFAM" id="SSF52540">
    <property type="entry name" value="P-loop containing nucleoside triphosphate hydrolases"/>
    <property type="match status" value="1"/>
</dbReference>